<dbReference type="Pfam" id="PF10017">
    <property type="entry name" value="Methyltransf_33"/>
    <property type="match status" value="1"/>
</dbReference>
<dbReference type="InParanoid" id="C3XZP5"/>
<feature type="domain" description="Histidine-specific methyltransferase SAM-dependent" evidence="3">
    <location>
        <begin position="56"/>
        <end position="180"/>
    </location>
</feature>
<sequence length="280" mass="31320">MMSGQASDVTTEGGNVISRDDVPDELMSVVTSLTSPRRYVPQWYVYDTRGSELCEQLLLWLGNSFSNVSIHDQVKMLQEIRAHLSDGDRLVLGVDMDADREALSRAYGDQWAPIWRDNLISRLNKDFDGNMDVEKFDFSFELVENPPDGDTPSYVALSLSSSCRQRVHFRLFGGFKFKRAEVVLQFHLSARASCCLDAELVHVSVLATSPPRHMCLVTGRVTGEAGQAFAASRGLKCTVLPVSPPTPPHVRFRVRLLRLITLTAQVRDNISYLKNCNPSL</sequence>
<accession>C3XZP5</accession>
<dbReference type="PANTHER" id="PTHR43397:SF1">
    <property type="entry name" value="ERGOTHIONEINE BIOSYNTHESIS PROTEIN 1"/>
    <property type="match status" value="1"/>
</dbReference>
<reference evidence="4" key="1">
    <citation type="journal article" date="2008" name="Nature">
        <title>The amphioxus genome and the evolution of the chordate karyotype.</title>
        <authorList>
            <consortium name="US DOE Joint Genome Institute (JGI-PGF)"/>
            <person name="Putnam N.H."/>
            <person name="Butts T."/>
            <person name="Ferrier D.E.K."/>
            <person name="Furlong R.F."/>
            <person name="Hellsten U."/>
            <person name="Kawashima T."/>
            <person name="Robinson-Rechavi M."/>
            <person name="Shoguchi E."/>
            <person name="Terry A."/>
            <person name="Yu J.-K."/>
            <person name="Benito-Gutierrez E.L."/>
            <person name="Dubchak I."/>
            <person name="Garcia-Fernandez J."/>
            <person name="Gibson-Brown J.J."/>
            <person name="Grigoriev I.V."/>
            <person name="Horton A.C."/>
            <person name="de Jong P.J."/>
            <person name="Jurka J."/>
            <person name="Kapitonov V.V."/>
            <person name="Kohara Y."/>
            <person name="Kuroki Y."/>
            <person name="Lindquist E."/>
            <person name="Lucas S."/>
            <person name="Osoegawa K."/>
            <person name="Pennacchio L.A."/>
            <person name="Salamov A.A."/>
            <person name="Satou Y."/>
            <person name="Sauka-Spengler T."/>
            <person name="Schmutz J."/>
            <person name="Shin-I T."/>
            <person name="Toyoda A."/>
            <person name="Bronner-Fraser M."/>
            <person name="Fujiyama A."/>
            <person name="Holland L.Z."/>
            <person name="Holland P.W.H."/>
            <person name="Satoh N."/>
            <person name="Rokhsar D.S."/>
        </authorList>
    </citation>
    <scope>NUCLEOTIDE SEQUENCE [LARGE SCALE GENOMIC DNA]</scope>
    <source>
        <strain evidence="4">S238N-H82</strain>
        <tissue evidence="4">Testes</tissue>
    </source>
</reference>
<dbReference type="GO" id="GO:0032259">
    <property type="term" value="P:methylation"/>
    <property type="evidence" value="ECO:0007669"/>
    <property type="project" value="UniProtKB-KW"/>
</dbReference>
<name>C3XZP5_BRAFL</name>
<dbReference type="InterPro" id="IPR019257">
    <property type="entry name" value="MeTrfase_dom"/>
</dbReference>
<evidence type="ECO:0000259" key="3">
    <source>
        <dbReference type="Pfam" id="PF10017"/>
    </source>
</evidence>
<evidence type="ECO:0000256" key="1">
    <source>
        <dbReference type="ARBA" id="ARBA00022603"/>
    </source>
</evidence>
<dbReference type="EMBL" id="GG666476">
    <property type="protein sequence ID" value="EEN66443.1"/>
    <property type="molecule type" value="Genomic_DNA"/>
</dbReference>
<dbReference type="InterPro" id="IPR029063">
    <property type="entry name" value="SAM-dependent_MTases_sf"/>
</dbReference>
<keyword evidence="1" id="KW-0489">Methyltransferase</keyword>
<dbReference type="Gene3D" id="3.40.50.150">
    <property type="entry name" value="Vaccinia Virus protein VP39"/>
    <property type="match status" value="1"/>
</dbReference>
<dbReference type="GO" id="GO:0008168">
    <property type="term" value="F:methyltransferase activity"/>
    <property type="evidence" value="ECO:0007669"/>
    <property type="project" value="UniProtKB-KW"/>
</dbReference>
<keyword evidence="2" id="KW-0808">Transferase</keyword>
<evidence type="ECO:0000313" key="4">
    <source>
        <dbReference type="EMBL" id="EEN66443.1"/>
    </source>
</evidence>
<protein>
    <recommendedName>
        <fullName evidence="3">Histidine-specific methyltransferase SAM-dependent domain-containing protein</fullName>
    </recommendedName>
</protein>
<dbReference type="InterPro" id="IPR051128">
    <property type="entry name" value="EgtD_Methyltrsf_superfamily"/>
</dbReference>
<proteinExistence type="predicted"/>
<organism>
    <name type="scientific">Branchiostoma floridae</name>
    <name type="common">Florida lancelet</name>
    <name type="synonym">Amphioxus</name>
    <dbReference type="NCBI Taxonomy" id="7739"/>
    <lineage>
        <taxon>Eukaryota</taxon>
        <taxon>Metazoa</taxon>
        <taxon>Chordata</taxon>
        <taxon>Cephalochordata</taxon>
        <taxon>Leptocardii</taxon>
        <taxon>Amphioxiformes</taxon>
        <taxon>Branchiostomatidae</taxon>
        <taxon>Branchiostoma</taxon>
    </lineage>
</organism>
<evidence type="ECO:0000256" key="2">
    <source>
        <dbReference type="ARBA" id="ARBA00022679"/>
    </source>
</evidence>
<dbReference type="AlphaFoldDB" id="C3XZP5"/>
<dbReference type="PANTHER" id="PTHR43397">
    <property type="entry name" value="ERGOTHIONEINE BIOSYNTHESIS PROTEIN 1"/>
    <property type="match status" value="1"/>
</dbReference>
<gene>
    <name evidence="4" type="ORF">BRAFLDRAFT_85572</name>
</gene>